<dbReference type="GO" id="GO:0017089">
    <property type="term" value="F:glycolipid transfer activity"/>
    <property type="evidence" value="ECO:0007669"/>
    <property type="project" value="TreeGrafter"/>
</dbReference>
<reference evidence="5" key="2">
    <citation type="journal article" date="2021" name="PeerJ">
        <title>Extensive microbial diversity within the chicken gut microbiome revealed by metagenomics and culture.</title>
        <authorList>
            <person name="Gilroy R."/>
            <person name="Ravi A."/>
            <person name="Getino M."/>
            <person name="Pursley I."/>
            <person name="Horton D.L."/>
            <person name="Alikhan N.F."/>
            <person name="Baker D."/>
            <person name="Gharbi K."/>
            <person name="Hall N."/>
            <person name="Watson M."/>
            <person name="Adriaenssens E.M."/>
            <person name="Foster-Nyarko E."/>
            <person name="Jarju S."/>
            <person name="Secka A."/>
            <person name="Antonio M."/>
            <person name="Oren A."/>
            <person name="Chaudhuri R.R."/>
            <person name="La Ragione R."/>
            <person name="Hildebrand F."/>
            <person name="Pallen M.J."/>
        </authorList>
    </citation>
    <scope>NUCLEOTIDE SEQUENCE</scope>
    <source>
        <strain evidence="5">ChiW3-316</strain>
    </source>
</reference>
<dbReference type="GO" id="GO:0030288">
    <property type="term" value="C:outer membrane-bounded periplasmic space"/>
    <property type="evidence" value="ECO:0007669"/>
    <property type="project" value="TreeGrafter"/>
</dbReference>
<name>A0A9D1M4Y9_9PROT</name>
<keyword evidence="1 3" id="KW-0732">Signal</keyword>
<dbReference type="GO" id="GO:0009279">
    <property type="term" value="C:cell outer membrane"/>
    <property type="evidence" value="ECO:0007669"/>
    <property type="project" value="TreeGrafter"/>
</dbReference>
<dbReference type="PANTHER" id="PTHR36504:SF1">
    <property type="entry name" value="LIPOPOLYSACCHARIDE EXPORT SYSTEM PROTEIN LPTA"/>
    <property type="match status" value="1"/>
</dbReference>
<gene>
    <name evidence="5" type="ORF">IAD20_06110</name>
</gene>
<dbReference type="EMBL" id="DVNC01000038">
    <property type="protein sequence ID" value="HIU53637.1"/>
    <property type="molecule type" value="Genomic_DNA"/>
</dbReference>
<dbReference type="Gene3D" id="2.60.450.10">
    <property type="entry name" value="Lipopolysaccharide (LPS) transport protein A like domain"/>
    <property type="match status" value="1"/>
</dbReference>
<feature type="chain" id="PRO_5039216888" description="Organic solvent tolerance-like N-terminal domain-containing protein" evidence="3">
    <location>
        <begin position="21"/>
        <end position="302"/>
    </location>
</feature>
<dbReference type="GO" id="GO:0015920">
    <property type="term" value="P:lipopolysaccharide transport"/>
    <property type="evidence" value="ECO:0007669"/>
    <property type="project" value="TreeGrafter"/>
</dbReference>
<feature type="compositionally biased region" description="Basic and acidic residues" evidence="2">
    <location>
        <begin position="275"/>
        <end position="302"/>
    </location>
</feature>
<organism evidence="5 6">
    <name type="scientific">Candidatus Scatocola faecipullorum</name>
    <dbReference type="NCBI Taxonomy" id="2840917"/>
    <lineage>
        <taxon>Bacteria</taxon>
        <taxon>Pseudomonadati</taxon>
        <taxon>Pseudomonadota</taxon>
        <taxon>Alphaproteobacteria</taxon>
        <taxon>Rhodospirillales</taxon>
        <taxon>Rhodospirillaceae</taxon>
        <taxon>Rhodospirillaceae incertae sedis</taxon>
        <taxon>Candidatus Scatocola</taxon>
    </lineage>
</organism>
<feature type="region of interest" description="Disordered" evidence="2">
    <location>
        <begin position="255"/>
        <end position="302"/>
    </location>
</feature>
<comment type="caution">
    <text evidence="5">The sequence shown here is derived from an EMBL/GenBank/DDBJ whole genome shotgun (WGS) entry which is preliminary data.</text>
</comment>
<evidence type="ECO:0000259" key="4">
    <source>
        <dbReference type="Pfam" id="PF03968"/>
    </source>
</evidence>
<evidence type="ECO:0000313" key="6">
    <source>
        <dbReference type="Proteomes" id="UP000824107"/>
    </source>
</evidence>
<reference evidence="5" key="1">
    <citation type="submission" date="2020-10" db="EMBL/GenBank/DDBJ databases">
        <authorList>
            <person name="Gilroy R."/>
        </authorList>
    </citation>
    <scope>NUCLEOTIDE SEQUENCE</scope>
    <source>
        <strain evidence="5">ChiW3-316</strain>
    </source>
</reference>
<dbReference type="Proteomes" id="UP000824107">
    <property type="component" value="Unassembled WGS sequence"/>
</dbReference>
<feature type="signal peptide" evidence="3">
    <location>
        <begin position="1"/>
        <end position="20"/>
    </location>
</feature>
<dbReference type="InterPro" id="IPR005653">
    <property type="entry name" value="OstA-like_N"/>
</dbReference>
<dbReference type="InterPro" id="IPR052037">
    <property type="entry name" value="LPS_export_LptA"/>
</dbReference>
<protein>
    <recommendedName>
        <fullName evidence="4">Organic solvent tolerance-like N-terminal domain-containing protein</fullName>
    </recommendedName>
</protein>
<dbReference type="PANTHER" id="PTHR36504">
    <property type="entry name" value="LIPOPOLYSACCHARIDE EXPORT SYSTEM PROTEIN LPTA"/>
    <property type="match status" value="1"/>
</dbReference>
<evidence type="ECO:0000313" key="5">
    <source>
        <dbReference type="EMBL" id="HIU53637.1"/>
    </source>
</evidence>
<accession>A0A9D1M4Y9</accession>
<evidence type="ECO:0000256" key="3">
    <source>
        <dbReference type="SAM" id="SignalP"/>
    </source>
</evidence>
<evidence type="ECO:0000256" key="1">
    <source>
        <dbReference type="ARBA" id="ARBA00022729"/>
    </source>
</evidence>
<feature type="domain" description="Organic solvent tolerance-like N-terminal" evidence="4">
    <location>
        <begin position="31"/>
        <end position="140"/>
    </location>
</feature>
<dbReference type="AlphaFoldDB" id="A0A9D1M4Y9"/>
<dbReference type="Pfam" id="PF03968">
    <property type="entry name" value="LptD_N"/>
    <property type="match status" value="1"/>
</dbReference>
<sequence>MQKLFIIPALALLIAAPAAAEEVHLTADERVEWHQNEQKMVAVGNAVATKQDMNIRADRMTAFYETSKKGGEKARSNIRDVHAVGGVVMTSPNAKAYGDTMDYDLIKDEMILRGKPVSKIVTNDNKTITATESITYYPSQDKAVALGDVVAKDPENTIYGNKMISFFTKNAQNQTELDKVEIYSDTNQVKIVNDQATVTGEWGVYLPKINKVRLYKHVVINQEGNILNGDYAETDLKTGISRVLSDKKSGKRVSGVFIEKDKEAEKNNAPQKKQPTADKAENKTNADKAGDKSPDWSLKEKE</sequence>
<evidence type="ECO:0000256" key="2">
    <source>
        <dbReference type="SAM" id="MobiDB-lite"/>
    </source>
</evidence>
<proteinExistence type="predicted"/>